<evidence type="ECO:0000313" key="12">
    <source>
        <dbReference type="EMBL" id="GAA0245489.1"/>
    </source>
</evidence>
<dbReference type="Proteomes" id="UP001500657">
    <property type="component" value="Unassembled WGS sequence"/>
</dbReference>
<dbReference type="SUPFAM" id="SSF69572">
    <property type="entry name" value="Activating enzymes of the ubiquitin-like proteins"/>
    <property type="match status" value="1"/>
</dbReference>
<dbReference type="InterPro" id="IPR035985">
    <property type="entry name" value="Ubiquitin-activating_enz"/>
</dbReference>
<dbReference type="CDD" id="cd00757">
    <property type="entry name" value="ThiF_MoeB_HesA_family"/>
    <property type="match status" value="1"/>
</dbReference>
<comment type="pathway">
    <text evidence="1">Cofactor biosynthesis; molybdopterin biosynthesis.</text>
</comment>
<evidence type="ECO:0000313" key="13">
    <source>
        <dbReference type="Proteomes" id="UP001500657"/>
    </source>
</evidence>
<dbReference type="InterPro" id="IPR045886">
    <property type="entry name" value="ThiF/MoeB/HesA"/>
</dbReference>
<dbReference type="CDD" id="cd00158">
    <property type="entry name" value="RHOD"/>
    <property type="match status" value="1"/>
</dbReference>
<dbReference type="EMBL" id="BAAAFO010000001">
    <property type="protein sequence ID" value="GAA0245489.1"/>
    <property type="molecule type" value="Genomic_DNA"/>
</dbReference>
<evidence type="ECO:0000256" key="8">
    <source>
        <dbReference type="ARBA" id="ARBA00030781"/>
    </source>
</evidence>
<proteinExistence type="inferred from homology"/>
<evidence type="ECO:0000256" key="7">
    <source>
        <dbReference type="ARBA" id="ARBA00030407"/>
    </source>
</evidence>
<evidence type="ECO:0000256" key="2">
    <source>
        <dbReference type="ARBA" id="ARBA00005426"/>
    </source>
</evidence>
<evidence type="ECO:0000256" key="10">
    <source>
        <dbReference type="ARBA" id="ARBA00049878"/>
    </source>
</evidence>
<evidence type="ECO:0000256" key="1">
    <source>
        <dbReference type="ARBA" id="ARBA00005046"/>
    </source>
</evidence>
<evidence type="ECO:0000259" key="11">
    <source>
        <dbReference type="PROSITE" id="PS50206"/>
    </source>
</evidence>
<evidence type="ECO:0000256" key="3">
    <source>
        <dbReference type="ARBA" id="ARBA00011950"/>
    </source>
</evidence>
<gene>
    <name evidence="12" type="ORF">GCM10009126_08920</name>
</gene>
<evidence type="ECO:0000256" key="6">
    <source>
        <dbReference type="ARBA" id="ARBA00029745"/>
    </source>
</evidence>
<keyword evidence="13" id="KW-1185">Reference proteome</keyword>
<dbReference type="SUPFAM" id="SSF52821">
    <property type="entry name" value="Rhodanese/Cell cycle control phosphatase"/>
    <property type="match status" value="1"/>
</dbReference>
<name>A0ABN0UBW3_9GAMM</name>
<dbReference type="Gene3D" id="3.90.1170.40">
    <property type="entry name" value="Molybdopterin biosynthesis MoaE subunit"/>
    <property type="match status" value="1"/>
</dbReference>
<accession>A0ABN0UBW3</accession>
<evidence type="ECO:0000256" key="5">
    <source>
        <dbReference type="ARBA" id="ARBA00026066"/>
    </source>
</evidence>
<dbReference type="InterPro" id="IPR003448">
    <property type="entry name" value="Mopterin_biosynth_MoaE"/>
</dbReference>
<protein>
    <recommendedName>
        <fullName evidence="4">Molybdopterin synthase catalytic subunit</fullName>
        <ecNumber evidence="3">2.8.1.12</ecNumber>
    </recommendedName>
    <alternativeName>
        <fullName evidence="8">MPT synthase subunit 2</fullName>
    </alternativeName>
    <alternativeName>
        <fullName evidence="6">Molybdenum cofactor biosynthesis protein E</fullName>
    </alternativeName>
    <alternativeName>
        <fullName evidence="7">Molybdopterin-converting factor large subunit</fullName>
    </alternativeName>
    <alternativeName>
        <fullName evidence="9">Molybdopterin-converting factor subunit 2</fullName>
    </alternativeName>
</protein>
<dbReference type="Gene3D" id="3.40.50.720">
    <property type="entry name" value="NAD(P)-binding Rossmann-like Domain"/>
    <property type="match status" value="1"/>
</dbReference>
<feature type="domain" description="Rhodanese" evidence="11">
    <location>
        <begin position="438"/>
        <end position="521"/>
    </location>
</feature>
<comment type="caution">
    <text evidence="12">The sequence shown here is derived from an EMBL/GenBank/DDBJ whole genome shotgun (WGS) entry which is preliminary data.</text>
</comment>
<dbReference type="Pfam" id="PF02391">
    <property type="entry name" value="MoaE"/>
    <property type="match status" value="1"/>
</dbReference>
<dbReference type="Pfam" id="PF00899">
    <property type="entry name" value="ThiF"/>
    <property type="match status" value="1"/>
</dbReference>
<dbReference type="PANTHER" id="PTHR10953">
    <property type="entry name" value="UBIQUITIN-ACTIVATING ENZYME E1"/>
    <property type="match status" value="1"/>
</dbReference>
<comment type="similarity">
    <text evidence="2">Belongs to the MoaE family.</text>
</comment>
<comment type="catalytic activity">
    <reaction evidence="10">
        <text>2 [molybdopterin-synthase sulfur-carrier protein]-C-terminal-Gly-aminoethanethioate + cyclic pyranopterin phosphate + H2O = molybdopterin + 2 [molybdopterin-synthase sulfur-carrier protein]-C-terminal Gly-Gly + 2 H(+)</text>
        <dbReference type="Rhea" id="RHEA:26333"/>
        <dbReference type="Rhea" id="RHEA-COMP:12202"/>
        <dbReference type="Rhea" id="RHEA-COMP:19907"/>
        <dbReference type="ChEBI" id="CHEBI:15377"/>
        <dbReference type="ChEBI" id="CHEBI:15378"/>
        <dbReference type="ChEBI" id="CHEBI:58698"/>
        <dbReference type="ChEBI" id="CHEBI:59648"/>
        <dbReference type="ChEBI" id="CHEBI:90778"/>
        <dbReference type="ChEBI" id="CHEBI:232372"/>
        <dbReference type="EC" id="2.8.1.12"/>
    </reaction>
</comment>
<dbReference type="InterPro" id="IPR000594">
    <property type="entry name" value="ThiF_NAD_FAD-bd"/>
</dbReference>
<dbReference type="PANTHER" id="PTHR10953:SF102">
    <property type="entry name" value="ADENYLYLTRANSFERASE AND SULFURTRANSFERASE MOCS3"/>
    <property type="match status" value="1"/>
</dbReference>
<dbReference type="InterPro" id="IPR036563">
    <property type="entry name" value="MoaE_sf"/>
</dbReference>
<evidence type="ECO:0000256" key="9">
    <source>
        <dbReference type="ARBA" id="ARBA00032474"/>
    </source>
</evidence>
<evidence type="ECO:0000256" key="4">
    <source>
        <dbReference type="ARBA" id="ARBA00013858"/>
    </source>
</evidence>
<dbReference type="EC" id="2.8.1.12" evidence="3"/>
<dbReference type="SUPFAM" id="SSF54690">
    <property type="entry name" value="Molybdopterin synthase subunit MoaE"/>
    <property type="match status" value="1"/>
</dbReference>
<organism evidence="12 13">
    <name type="scientific">Rhodanobacter caeni</name>
    <dbReference type="NCBI Taxonomy" id="657654"/>
    <lineage>
        <taxon>Bacteria</taxon>
        <taxon>Pseudomonadati</taxon>
        <taxon>Pseudomonadota</taxon>
        <taxon>Gammaproteobacteria</taxon>
        <taxon>Lysobacterales</taxon>
        <taxon>Rhodanobacteraceae</taxon>
        <taxon>Rhodanobacter</taxon>
    </lineage>
</organism>
<dbReference type="Gene3D" id="3.40.250.10">
    <property type="entry name" value="Rhodanese-like domain"/>
    <property type="match status" value="1"/>
</dbReference>
<reference evidence="12 13" key="1">
    <citation type="journal article" date="2019" name="Int. J. Syst. Evol. Microbiol.">
        <title>The Global Catalogue of Microorganisms (GCM) 10K type strain sequencing project: providing services to taxonomists for standard genome sequencing and annotation.</title>
        <authorList>
            <consortium name="The Broad Institute Genomics Platform"/>
            <consortium name="The Broad Institute Genome Sequencing Center for Infectious Disease"/>
            <person name="Wu L."/>
            <person name="Ma J."/>
        </authorList>
    </citation>
    <scope>NUCLEOTIDE SEQUENCE [LARGE SCALE GENOMIC DNA]</scope>
    <source>
        <strain evidence="12 13">JCM 16242</strain>
    </source>
</reference>
<sequence length="523" mass="55501">MRFTLATEAVDVGACRDGLAHPGSGGFCAFEGWVRNNNEGREVSGLAYEAYAELAISEGEKVVDEAMARYGVLAAHCVHRVGELKIGELAVWIGVSAAHRDEAFRACRYIIDEIKHRLPIWKKEHYIEGGIAWVACTHAAPIDAEQDHMNGRSDGHSHEGHSHAPSVFAPDYSRQVRLTDVGDAGQAKLAAARVLVIGAGGLGCPVISYLAGAGVGTLGIVDGDVLEASNLHRQVMYDARDIGQRKVDLAARRVAALNPAVTVRTFAEPLRADTIADVFAQYDLVVECTDDLGSRYLANDAAVLTGTPLILASVYQYEGQLQVVSALPGHTCLRCLWPVPPPPALAGSCAETGVLGPVPGVLGTMQAMEALKLLLALPGAGDPSLQLINLLDGTRQRLPIDVARGCSLHGGCMIVAQRALDAARDDVDCRFDDLAEAVARGFTLVDVRDPQEIDASPLAIASLRLPTAEVDACPLDRFVGNVLLVCASGRRSQHAARRLRQRGVGAYSLAGGLKALRHSGAYA</sequence>
<dbReference type="CDD" id="cd00756">
    <property type="entry name" value="MoaE"/>
    <property type="match status" value="1"/>
</dbReference>
<dbReference type="InterPro" id="IPR036873">
    <property type="entry name" value="Rhodanese-like_dom_sf"/>
</dbReference>
<dbReference type="InterPro" id="IPR001763">
    <property type="entry name" value="Rhodanese-like_dom"/>
</dbReference>
<comment type="subunit">
    <text evidence="5">Heterotetramer of 2 MoaD subunits and 2 MoaE subunits. Also stable as homodimer. The enzyme changes between these two forms during catalysis.</text>
</comment>
<dbReference type="PROSITE" id="PS50206">
    <property type="entry name" value="RHODANESE_3"/>
    <property type="match status" value="1"/>
</dbReference>